<dbReference type="InterPro" id="IPR041685">
    <property type="entry name" value="AAA_GajA/Old/RecF-like"/>
</dbReference>
<name>A0A1H1MAK6_MUCMA</name>
<dbReference type="AlphaFoldDB" id="A0A1H1MAK6"/>
<gene>
    <name evidence="2" type="ORF">SAMN05216490_0035</name>
</gene>
<dbReference type="InterPro" id="IPR030974">
    <property type="entry name" value="Restrict_AAA"/>
</dbReference>
<dbReference type="SUPFAM" id="SSF52540">
    <property type="entry name" value="P-loop containing nucleoside triphosphate hydrolases"/>
    <property type="match status" value="1"/>
</dbReference>
<keyword evidence="3" id="KW-1185">Reference proteome</keyword>
<dbReference type="RefSeq" id="WP_091367552.1">
    <property type="nucleotide sequence ID" value="NZ_LT629740.1"/>
</dbReference>
<evidence type="ECO:0000313" key="3">
    <source>
        <dbReference type="Proteomes" id="UP000199679"/>
    </source>
</evidence>
<feature type="domain" description="Endonuclease GajA/Old nuclease/RecF-like AAA" evidence="1">
    <location>
        <begin position="1"/>
        <end position="466"/>
    </location>
</feature>
<dbReference type="PANTHER" id="PTHR32182:SF25">
    <property type="entry name" value="SLR1056 PROTEIN"/>
    <property type="match status" value="1"/>
</dbReference>
<dbReference type="EMBL" id="LT629740">
    <property type="protein sequence ID" value="SDR83831.1"/>
    <property type="molecule type" value="Genomic_DNA"/>
</dbReference>
<protein>
    <submittedName>
        <fullName evidence="2">Restriction system-associated AAA family ATPase</fullName>
    </submittedName>
</protein>
<dbReference type="GO" id="GO:0000731">
    <property type="term" value="P:DNA synthesis involved in DNA repair"/>
    <property type="evidence" value="ECO:0007669"/>
    <property type="project" value="TreeGrafter"/>
</dbReference>
<dbReference type="PANTHER" id="PTHR32182">
    <property type="entry name" value="DNA REPLICATION AND REPAIR PROTEIN RECF"/>
    <property type="match status" value="1"/>
</dbReference>
<dbReference type="OrthoDB" id="9815944at2"/>
<sequence length="578" mass="67748">MKIQSIQLFNERYRGLEHFEKKFPKHILLKGHVDPICLVGLNGSGKSNFLELIADIFYDLEIYFLYEAEKKLYHTDSPKYFAYASRDQEPIYFDLKYKINIYNQVTLKEESKEIQITRRPPTGRVKKKPAPIFKVKVENKQQDNLFDDDSYTVISPDEARNYLPLVVGYTSGLNDLISMPFIDLQDFYAQQVANEAKAKAKKNKTPDSHKKAIESPNLLILNYDSNAAIVVSNLLLANTQKLKTIQETLRIERLNSFRIIIRWNKLYTRRTLEVTDELQGYLDSLADCAVLKEITKESGDGEIHTLDFVFNEVTQGLFKDKFGTPQKLFEALTKLNLLNTLCIQREQRNNLRKKREKGQLLRFPQIASLDKIFSIEKIELVLKLSEERFVRTEYEKISDGEHQFIHIIGGILLFDEKYPKRDIVYLLDEPDTHFNPIWRSDFFYQLEKILINKDVEFIITTHSPFVLSDCHGYNVFKFIREGDKVTFDRIKSETYGSTFENVLDNVFQSDLKQDEHFKNQMAKLSFNQIQDLYIKINNSETKEKLEVIMGEIRLLGESMDRLQLLKHYTDKENELSKI</sequence>
<dbReference type="STRING" id="652787.SAMN05216490_0035"/>
<dbReference type="Pfam" id="PF13175">
    <property type="entry name" value="AAA_15"/>
    <property type="match status" value="1"/>
</dbReference>
<dbReference type="GO" id="GO:0006302">
    <property type="term" value="P:double-strand break repair"/>
    <property type="evidence" value="ECO:0007669"/>
    <property type="project" value="TreeGrafter"/>
</dbReference>
<evidence type="ECO:0000313" key="2">
    <source>
        <dbReference type="EMBL" id="SDR83831.1"/>
    </source>
</evidence>
<dbReference type="InterPro" id="IPR027417">
    <property type="entry name" value="P-loop_NTPase"/>
</dbReference>
<accession>A0A1H1MAK6</accession>
<dbReference type="Proteomes" id="UP000199679">
    <property type="component" value="Chromosome I"/>
</dbReference>
<evidence type="ECO:0000259" key="1">
    <source>
        <dbReference type="Pfam" id="PF13175"/>
    </source>
</evidence>
<reference evidence="2 3" key="1">
    <citation type="submission" date="2016-10" db="EMBL/GenBank/DDBJ databases">
        <authorList>
            <person name="de Groot N.N."/>
        </authorList>
    </citation>
    <scope>NUCLEOTIDE SEQUENCE [LARGE SCALE GENOMIC DNA]</scope>
    <source>
        <strain evidence="2 3">MP1X4</strain>
    </source>
</reference>
<dbReference type="Gene3D" id="3.40.50.300">
    <property type="entry name" value="P-loop containing nucleotide triphosphate hydrolases"/>
    <property type="match status" value="2"/>
</dbReference>
<proteinExistence type="predicted"/>
<dbReference type="NCBIfam" id="TIGR04435">
    <property type="entry name" value="restrict_AAA_1"/>
    <property type="match status" value="1"/>
</dbReference>
<organism evidence="2 3">
    <name type="scientific">Mucilaginibacter mallensis</name>
    <dbReference type="NCBI Taxonomy" id="652787"/>
    <lineage>
        <taxon>Bacteria</taxon>
        <taxon>Pseudomonadati</taxon>
        <taxon>Bacteroidota</taxon>
        <taxon>Sphingobacteriia</taxon>
        <taxon>Sphingobacteriales</taxon>
        <taxon>Sphingobacteriaceae</taxon>
        <taxon>Mucilaginibacter</taxon>
    </lineage>
</organism>